<sequence length="73" mass="7508">MEITLEVIHIVLLKPILGKMPLTYLINETSISILQSCLGTRGPLFEWWELHEDGGAGKDGDSGGGGGGGGGGG</sequence>
<proteinExistence type="predicted"/>
<comment type="caution">
    <text evidence="1">The sequence shown here is derived from an EMBL/GenBank/DDBJ whole genome shotgun (WGS) entry which is preliminary data.</text>
</comment>
<reference evidence="1" key="1">
    <citation type="submission" date="2020-03" db="EMBL/GenBank/DDBJ databases">
        <title>A high-quality chromosome-level genome assembly of a woody plant with both climbing and erect habits, Rhamnella rubrinervis.</title>
        <authorList>
            <person name="Lu Z."/>
            <person name="Yang Y."/>
            <person name="Zhu X."/>
            <person name="Sun Y."/>
        </authorList>
    </citation>
    <scope>NUCLEOTIDE SEQUENCE</scope>
    <source>
        <strain evidence="1">BYM</strain>
        <tissue evidence="1">Leaf</tissue>
    </source>
</reference>
<evidence type="ECO:0000313" key="2">
    <source>
        <dbReference type="Proteomes" id="UP000796880"/>
    </source>
</evidence>
<evidence type="ECO:0000313" key="1">
    <source>
        <dbReference type="EMBL" id="KAF3445988.1"/>
    </source>
</evidence>
<dbReference type="AlphaFoldDB" id="A0A8K0MHL6"/>
<gene>
    <name evidence="1" type="ORF">FNV43_RR11166</name>
</gene>
<dbReference type="EMBL" id="VOIH02000005">
    <property type="protein sequence ID" value="KAF3445988.1"/>
    <property type="molecule type" value="Genomic_DNA"/>
</dbReference>
<accession>A0A8K0MHL6</accession>
<name>A0A8K0MHL6_9ROSA</name>
<organism evidence="1 2">
    <name type="scientific">Rhamnella rubrinervis</name>
    <dbReference type="NCBI Taxonomy" id="2594499"/>
    <lineage>
        <taxon>Eukaryota</taxon>
        <taxon>Viridiplantae</taxon>
        <taxon>Streptophyta</taxon>
        <taxon>Embryophyta</taxon>
        <taxon>Tracheophyta</taxon>
        <taxon>Spermatophyta</taxon>
        <taxon>Magnoliopsida</taxon>
        <taxon>eudicotyledons</taxon>
        <taxon>Gunneridae</taxon>
        <taxon>Pentapetalae</taxon>
        <taxon>rosids</taxon>
        <taxon>fabids</taxon>
        <taxon>Rosales</taxon>
        <taxon>Rhamnaceae</taxon>
        <taxon>rhamnoid group</taxon>
        <taxon>Rhamneae</taxon>
        <taxon>Rhamnella</taxon>
    </lineage>
</organism>
<keyword evidence="2" id="KW-1185">Reference proteome</keyword>
<dbReference type="Proteomes" id="UP000796880">
    <property type="component" value="Unassembled WGS sequence"/>
</dbReference>
<protein>
    <submittedName>
        <fullName evidence="1">Uncharacterized protein</fullName>
    </submittedName>
</protein>